<dbReference type="GO" id="GO:0008061">
    <property type="term" value="F:chitin binding"/>
    <property type="evidence" value="ECO:0007669"/>
    <property type="project" value="UniProtKB-UniRule"/>
</dbReference>
<feature type="compositionally biased region" description="Basic and acidic residues" evidence="3">
    <location>
        <begin position="204"/>
        <end position="217"/>
    </location>
</feature>
<sequence length="603" mass="67963">MQRPGRKCFFTFCAVAIVYILLCGVSLHTDGLSTPSEAWENAKWVASSKNWIDRQMCRWLGLCGVMHLNSNGWTWERAKDGIPEPAADFRGFWTTGEEDPDSWSDEEKQLREIPQYVLDHAPYVHLFSGEKFWPSDVAEHLVHISPTMNYTRMDLDNDRNLTNLHDLDGIPGARHGRFVYLESDDNVEERPEWLTSKYNIPHSPDPRLDIQAEHPWPDADEPETPAPISSEQYAVGASDLSSSIGIPFPTLLVDLTPSTNGRCGGNSGFTCKGSKFGQCCSIHGWCGRGDEYCEAYCDPQHGKCNDPLYPPKQPHMDLRKRKRHVPAPEDQPTPLGKSKAPAILIVVDKGNGTVDAFWFYFYSFNLGQKVFNIRFGNHVGDWEHTMIRFQHGKPHAVFLSEHDFGAAYAWHALEKYVPNPDGSETMLGTWTNRTFAQVAKRPVTYSATGSHAMYATPGLHPYVLPWGLLHDQTDRGPLWDPRENLKAFTYQPRNNQTMRASLLNPRAPTSWLHYAGHWGDKYYPLSDPRQYRFAGQYHYVNGPTGPKFKRLGRRDVCQKTGTCRIRHWLGGDRATRIVPSEGEGGEGGEEGGLPGGNSTDDSG</sequence>
<proteinExistence type="predicted"/>
<gene>
    <name evidence="6" type="ORF">B0A50_02594</name>
</gene>
<organism evidence="6 7">
    <name type="scientific">Salinomyces thailandicus</name>
    <dbReference type="NCBI Taxonomy" id="706561"/>
    <lineage>
        <taxon>Eukaryota</taxon>
        <taxon>Fungi</taxon>
        <taxon>Dikarya</taxon>
        <taxon>Ascomycota</taxon>
        <taxon>Pezizomycotina</taxon>
        <taxon>Dothideomycetes</taxon>
        <taxon>Dothideomycetidae</taxon>
        <taxon>Mycosphaerellales</taxon>
        <taxon>Teratosphaeriaceae</taxon>
        <taxon>Salinomyces</taxon>
    </lineage>
</organism>
<keyword evidence="4" id="KW-0472">Membrane</keyword>
<dbReference type="PANTHER" id="PTHR48172">
    <property type="match status" value="1"/>
</dbReference>
<evidence type="ECO:0000256" key="2">
    <source>
        <dbReference type="PROSITE-ProRule" id="PRU00261"/>
    </source>
</evidence>
<dbReference type="Gene3D" id="3.30.60.10">
    <property type="entry name" value="Endochitinase-like"/>
    <property type="match status" value="1"/>
</dbReference>
<keyword evidence="1 2" id="KW-0147">Chitin-binding</keyword>
<feature type="disulfide bond" evidence="2">
    <location>
        <begin position="279"/>
        <end position="293"/>
    </location>
</feature>
<feature type="transmembrane region" description="Helical" evidence="4">
    <location>
        <begin position="9"/>
        <end position="27"/>
    </location>
</feature>
<keyword evidence="4" id="KW-0812">Transmembrane</keyword>
<dbReference type="PANTHER" id="PTHR48172:SF2">
    <property type="entry name" value="VACUOLAR PROTEIN SORTING PROTEIN 62"/>
    <property type="match status" value="1"/>
</dbReference>
<dbReference type="CDD" id="cd11618">
    <property type="entry name" value="ChtBD1_1"/>
    <property type="match status" value="1"/>
</dbReference>
<keyword evidence="4" id="KW-1133">Transmembrane helix</keyword>
<evidence type="ECO:0000256" key="1">
    <source>
        <dbReference type="ARBA" id="ARBA00022669"/>
    </source>
</evidence>
<evidence type="ECO:0000259" key="5">
    <source>
        <dbReference type="PROSITE" id="PS50941"/>
    </source>
</evidence>
<comment type="caution">
    <text evidence="2">Lacks conserved residue(s) required for the propagation of feature annotation.</text>
</comment>
<evidence type="ECO:0000256" key="4">
    <source>
        <dbReference type="SAM" id="Phobius"/>
    </source>
</evidence>
<keyword evidence="2" id="KW-1015">Disulfide bond</keyword>
<feature type="region of interest" description="Disordered" evidence="3">
    <location>
        <begin position="574"/>
        <end position="603"/>
    </location>
</feature>
<feature type="region of interest" description="Disordered" evidence="3">
    <location>
        <begin position="196"/>
        <end position="226"/>
    </location>
</feature>
<keyword evidence="7" id="KW-1185">Reference proteome</keyword>
<evidence type="ECO:0000313" key="6">
    <source>
        <dbReference type="EMBL" id="TKA30367.1"/>
    </source>
</evidence>
<dbReference type="OrthoDB" id="188042at2759"/>
<dbReference type="Proteomes" id="UP000308549">
    <property type="component" value="Unassembled WGS sequence"/>
</dbReference>
<dbReference type="SUPFAM" id="SSF57016">
    <property type="entry name" value="Plant lectins/antimicrobial peptides"/>
    <property type="match status" value="1"/>
</dbReference>
<dbReference type="InterPro" id="IPR036861">
    <property type="entry name" value="Endochitinase-like_sf"/>
</dbReference>
<comment type="caution">
    <text evidence="6">The sequence shown here is derived from an EMBL/GenBank/DDBJ whole genome shotgun (WGS) entry which is preliminary data.</text>
</comment>
<evidence type="ECO:0000313" key="7">
    <source>
        <dbReference type="Proteomes" id="UP000308549"/>
    </source>
</evidence>
<name>A0A4U0U604_9PEZI</name>
<dbReference type="EMBL" id="NAJL01000011">
    <property type="protein sequence ID" value="TKA30367.1"/>
    <property type="molecule type" value="Genomic_DNA"/>
</dbReference>
<evidence type="ECO:0000256" key="3">
    <source>
        <dbReference type="SAM" id="MobiDB-lite"/>
    </source>
</evidence>
<dbReference type="AlphaFoldDB" id="A0A4U0U604"/>
<reference evidence="6 7" key="1">
    <citation type="submission" date="2017-03" db="EMBL/GenBank/DDBJ databases">
        <title>Genomes of endolithic fungi from Antarctica.</title>
        <authorList>
            <person name="Coleine C."/>
            <person name="Masonjones S."/>
            <person name="Stajich J.E."/>
        </authorList>
    </citation>
    <scope>NUCLEOTIDE SEQUENCE [LARGE SCALE GENOMIC DNA]</scope>
    <source>
        <strain evidence="6 7">CCFEE 6315</strain>
    </source>
</reference>
<dbReference type="InterPro" id="IPR001002">
    <property type="entry name" value="Chitin-bd_1"/>
</dbReference>
<accession>A0A4U0U604</accession>
<feature type="domain" description="Chitin-binding type-1" evidence="5">
    <location>
        <begin position="260"/>
        <end position="306"/>
    </location>
</feature>
<protein>
    <recommendedName>
        <fullName evidence="5">Chitin-binding type-1 domain-containing protein</fullName>
    </recommendedName>
</protein>
<dbReference type="PROSITE" id="PS50941">
    <property type="entry name" value="CHIT_BIND_I_2"/>
    <property type="match status" value="1"/>
</dbReference>